<protein>
    <submittedName>
        <fullName evidence="1">Uncharacterized protein</fullName>
    </submittedName>
</protein>
<proteinExistence type="predicted"/>
<dbReference type="AlphaFoldDB" id="W2NRT2"/>
<organism evidence="1">
    <name type="scientific">Phytophthora nicotianae</name>
    <name type="common">Potato buckeye rot agent</name>
    <name type="synonym">Phytophthora parasitica</name>
    <dbReference type="NCBI Taxonomy" id="4792"/>
    <lineage>
        <taxon>Eukaryota</taxon>
        <taxon>Sar</taxon>
        <taxon>Stramenopiles</taxon>
        <taxon>Oomycota</taxon>
        <taxon>Peronosporomycetes</taxon>
        <taxon>Peronosporales</taxon>
        <taxon>Peronosporaceae</taxon>
        <taxon>Phytophthora</taxon>
    </lineage>
</organism>
<name>W2NRT2_PHYNI</name>
<sequence>MLKTRTGMKNSRNCWRYPTRWKLHYLPDRYWSASGKTFVLRCCRWTLESVI</sequence>
<dbReference type="EMBL" id="KI691998">
    <property type="protein sequence ID" value="ETM50379.1"/>
    <property type="molecule type" value="Genomic_DNA"/>
</dbReference>
<accession>W2NRT2</accession>
<gene>
    <name evidence="1" type="ORF">L914_05563</name>
</gene>
<reference evidence="1" key="1">
    <citation type="submission" date="2013-11" db="EMBL/GenBank/DDBJ databases">
        <title>The Genome Sequence of Phytophthora parasitica IAC_01/95.</title>
        <authorList>
            <consortium name="The Broad Institute Genomics Platform"/>
            <person name="Russ C."/>
            <person name="Tyler B."/>
            <person name="Panabieres F."/>
            <person name="Shan W."/>
            <person name="Tripathy S."/>
            <person name="Grunwald N."/>
            <person name="Machado M."/>
            <person name="Johnson C.S."/>
            <person name="Arredondo F."/>
            <person name="Hong C."/>
            <person name="Coffey M."/>
            <person name="Young S.K."/>
            <person name="Zeng Q."/>
            <person name="Gargeya S."/>
            <person name="Fitzgerald M."/>
            <person name="Abouelleil A."/>
            <person name="Alvarado L."/>
            <person name="Chapman S.B."/>
            <person name="Gainer-Dewar J."/>
            <person name="Goldberg J."/>
            <person name="Griggs A."/>
            <person name="Gujja S."/>
            <person name="Hansen M."/>
            <person name="Howarth C."/>
            <person name="Imamovic A."/>
            <person name="Ireland A."/>
            <person name="Larimer J."/>
            <person name="McCowan C."/>
            <person name="Murphy C."/>
            <person name="Pearson M."/>
            <person name="Poon T.W."/>
            <person name="Priest M."/>
            <person name="Roberts A."/>
            <person name="Saif S."/>
            <person name="Shea T."/>
            <person name="Sykes S."/>
            <person name="Wortman J."/>
            <person name="Nusbaum C."/>
            <person name="Birren B."/>
        </authorList>
    </citation>
    <scope>NUCLEOTIDE SEQUENCE [LARGE SCALE GENOMIC DNA]</scope>
    <source>
        <strain evidence="1">IAC_01/95</strain>
    </source>
</reference>
<evidence type="ECO:0000313" key="1">
    <source>
        <dbReference type="EMBL" id="ETM50379.1"/>
    </source>
</evidence>
<dbReference type="Proteomes" id="UP000054532">
    <property type="component" value="Unassembled WGS sequence"/>
</dbReference>